<name>A0A2N0UJR0_9FIRM</name>
<evidence type="ECO:0000313" key="13">
    <source>
        <dbReference type="Proteomes" id="UP000233425"/>
    </source>
</evidence>
<dbReference type="InterPro" id="IPR004604">
    <property type="entry name" value="DNA_recomb/repair_RecN"/>
</dbReference>
<dbReference type="CDD" id="cd03241">
    <property type="entry name" value="ABC_RecN"/>
    <property type="match status" value="2"/>
</dbReference>
<keyword evidence="6" id="KW-0067">ATP-binding</keyword>
<dbReference type="SUPFAM" id="SSF52540">
    <property type="entry name" value="P-loop containing nucleoside triphosphate hydrolases"/>
    <property type="match status" value="1"/>
</dbReference>
<dbReference type="FunFam" id="3.40.50.300:FF:000356">
    <property type="entry name" value="DNA repair protein RecN"/>
    <property type="match status" value="1"/>
</dbReference>
<keyword evidence="13" id="KW-1185">Reference proteome</keyword>
<dbReference type="PANTHER" id="PTHR11059">
    <property type="entry name" value="DNA REPAIR PROTEIN RECN"/>
    <property type="match status" value="1"/>
</dbReference>
<dbReference type="GO" id="GO:0005524">
    <property type="term" value="F:ATP binding"/>
    <property type="evidence" value="ECO:0007669"/>
    <property type="project" value="UniProtKB-KW"/>
</dbReference>
<comment type="similarity">
    <text evidence="2 9">Belongs to the RecN family.</text>
</comment>
<dbReference type="FunFam" id="3.40.50.300:FF:000319">
    <property type="entry name" value="DNA repair protein RecN"/>
    <property type="match status" value="1"/>
</dbReference>
<comment type="caution">
    <text evidence="12">The sequence shown here is derived from an EMBL/GenBank/DDBJ whole genome shotgun (WGS) entry which is preliminary data.</text>
</comment>
<feature type="domain" description="RecF/RecN/SMC N-terminal" evidence="11">
    <location>
        <begin position="2"/>
        <end position="507"/>
    </location>
</feature>
<sequence length="555" mass="61880">MLRTLYIENIAVIEKTSIDFENGLNVLTGETGAGKSIIIDAINAIMGQRTSKEIIRTEADSAFVSAQFDDINQSIVEKLDELGFSDDEGMLILQRTLNRNGKSSCKINGKPATVSMLKELSKHLINIHGQHESYELFSSETHIDYIDRFGGCEKLLTDYKKCYDEYKILKKKLNSADSDESERLKEIDLLSYQVNELTESDVKQGEEQELESERTALMSFEKIFSLLNDAKMALDGDENYGGGLESVDSASTALQKASSYNAEYEEIANTLTDAYYNLKDCCDSISDAIDSLESDPQRLEEVEERLDLINRLTRKYNCPSDELSELAEKYQARLDELVNYDRNRDELAEKCRESEEKMLAAAEKLGTLRRKTAKTFATKVKSEMAFLNMPNVELVPYFEKCEPNSKGTDKMELLISANPGETPRPVAKIASGGELSRMMLAIKTVLASTDTVDTLIFDEVDTGISGSAAEKVGLKLREVSKSSQVLCVTHQAQIAALADSHYLIRKQVEKGRTFTNVTLLDHNGRAGELARIIGGVDITDAALKHAESMLEKYNN</sequence>
<evidence type="ECO:0000256" key="5">
    <source>
        <dbReference type="ARBA" id="ARBA00022763"/>
    </source>
</evidence>
<dbReference type="AlphaFoldDB" id="A0A2N0UJR0"/>
<evidence type="ECO:0000256" key="9">
    <source>
        <dbReference type="PIRNR" id="PIRNR003128"/>
    </source>
</evidence>
<dbReference type="InterPro" id="IPR003395">
    <property type="entry name" value="RecF/RecN/SMC_N"/>
</dbReference>
<evidence type="ECO:0000256" key="1">
    <source>
        <dbReference type="ARBA" id="ARBA00003618"/>
    </source>
</evidence>
<evidence type="ECO:0000256" key="3">
    <source>
        <dbReference type="ARBA" id="ARBA00021315"/>
    </source>
</evidence>
<dbReference type="NCBIfam" id="TIGR00634">
    <property type="entry name" value="recN"/>
    <property type="match status" value="1"/>
</dbReference>
<dbReference type="InterPro" id="IPR027417">
    <property type="entry name" value="P-loop_NTPase"/>
</dbReference>
<dbReference type="Gene3D" id="3.40.50.300">
    <property type="entry name" value="P-loop containing nucleotide triphosphate hydrolases"/>
    <property type="match status" value="2"/>
</dbReference>
<evidence type="ECO:0000256" key="6">
    <source>
        <dbReference type="ARBA" id="ARBA00022840"/>
    </source>
</evidence>
<dbReference type="Proteomes" id="UP000233425">
    <property type="component" value="Unassembled WGS sequence"/>
</dbReference>
<reference evidence="12" key="1">
    <citation type="journal article" date="2018" name="Environ. Microbiol.">
        <title>Sporulation capability and amylosome conservation among diverse human colonic and rumen isolates of the keystone starch-degrader Ruminococcus bromii.</title>
        <authorList>
            <person name="Mukhopadhya I."/>
            <person name="Morais S."/>
            <person name="Laverde-Gomez J."/>
            <person name="Sheridan P.O."/>
            <person name="Walker A.W."/>
            <person name="Kelly W."/>
            <person name="Klieve A.V."/>
            <person name="Ouwerkerk D."/>
            <person name="Duncan S.H."/>
            <person name="Louis P."/>
            <person name="Koropatkin N."/>
            <person name="Cockburn D."/>
            <person name="Kibler R."/>
            <person name="Cooper P.J."/>
            <person name="Sandoval C."/>
            <person name="Crost E."/>
            <person name="Juge N."/>
            <person name="Bayer E.A."/>
            <person name="Flint H.J."/>
        </authorList>
    </citation>
    <scope>NUCLEOTIDE SEQUENCE [LARGE SCALE GENOMIC DNA]</scope>
    <source>
        <strain evidence="12">ATCC 27255</strain>
    </source>
</reference>
<dbReference type="RefSeq" id="WP_101029555.1">
    <property type="nucleotide sequence ID" value="NZ_CABMMZ010000072.1"/>
</dbReference>
<dbReference type="GO" id="GO:0006310">
    <property type="term" value="P:DNA recombination"/>
    <property type="evidence" value="ECO:0007669"/>
    <property type="project" value="InterPro"/>
</dbReference>
<dbReference type="GO" id="GO:0009432">
    <property type="term" value="P:SOS response"/>
    <property type="evidence" value="ECO:0007669"/>
    <property type="project" value="TreeGrafter"/>
</dbReference>
<dbReference type="Pfam" id="PF02463">
    <property type="entry name" value="SMC_N"/>
    <property type="match status" value="1"/>
</dbReference>
<dbReference type="PIRSF" id="PIRSF003128">
    <property type="entry name" value="RecN"/>
    <property type="match status" value="1"/>
</dbReference>
<dbReference type="EMBL" id="NNSR01000072">
    <property type="protein sequence ID" value="PKD27233.1"/>
    <property type="molecule type" value="Genomic_DNA"/>
</dbReference>
<evidence type="ECO:0000259" key="11">
    <source>
        <dbReference type="Pfam" id="PF02463"/>
    </source>
</evidence>
<evidence type="ECO:0000313" key="12">
    <source>
        <dbReference type="EMBL" id="PKD27233.1"/>
    </source>
</evidence>
<evidence type="ECO:0000256" key="8">
    <source>
        <dbReference type="ARBA" id="ARBA00033408"/>
    </source>
</evidence>
<dbReference type="GO" id="GO:0043590">
    <property type="term" value="C:bacterial nucleoid"/>
    <property type="evidence" value="ECO:0007669"/>
    <property type="project" value="TreeGrafter"/>
</dbReference>
<evidence type="ECO:0000256" key="7">
    <source>
        <dbReference type="ARBA" id="ARBA00023204"/>
    </source>
</evidence>
<keyword evidence="7 9" id="KW-0234">DNA repair</keyword>
<protein>
    <recommendedName>
        <fullName evidence="3 9">DNA repair protein RecN</fullName>
    </recommendedName>
    <alternativeName>
        <fullName evidence="8 9">Recombination protein N</fullName>
    </alternativeName>
</protein>
<accession>A0A2N0UJR0</accession>
<evidence type="ECO:0000256" key="10">
    <source>
        <dbReference type="SAM" id="Coils"/>
    </source>
</evidence>
<evidence type="ECO:0000256" key="4">
    <source>
        <dbReference type="ARBA" id="ARBA00022741"/>
    </source>
</evidence>
<comment type="function">
    <text evidence="1 9">May be involved in recombinational repair of damaged DNA.</text>
</comment>
<keyword evidence="5 9" id="KW-0227">DNA damage</keyword>
<dbReference type="PANTHER" id="PTHR11059:SF0">
    <property type="entry name" value="DNA REPAIR PROTEIN RECN"/>
    <property type="match status" value="1"/>
</dbReference>
<keyword evidence="4" id="KW-0547">Nucleotide-binding</keyword>
<evidence type="ECO:0000256" key="2">
    <source>
        <dbReference type="ARBA" id="ARBA00009441"/>
    </source>
</evidence>
<proteinExistence type="inferred from homology"/>
<keyword evidence="10" id="KW-0175">Coiled coil</keyword>
<dbReference type="GO" id="GO:0006281">
    <property type="term" value="P:DNA repair"/>
    <property type="evidence" value="ECO:0007669"/>
    <property type="project" value="UniProtKB-KW"/>
</dbReference>
<organism evidence="12 13">
    <name type="scientific">Ruminococcus bromii</name>
    <dbReference type="NCBI Taxonomy" id="40518"/>
    <lineage>
        <taxon>Bacteria</taxon>
        <taxon>Bacillati</taxon>
        <taxon>Bacillota</taxon>
        <taxon>Clostridia</taxon>
        <taxon>Eubacteriales</taxon>
        <taxon>Oscillospiraceae</taxon>
        <taxon>Ruminococcus</taxon>
    </lineage>
</organism>
<gene>
    <name evidence="12" type="primary">recN</name>
    <name evidence="12" type="ORF">RBATCC27255_01622</name>
</gene>
<feature type="coiled-coil region" evidence="10">
    <location>
        <begin position="320"/>
        <end position="364"/>
    </location>
</feature>